<dbReference type="STRING" id="665126.ABB55_19890"/>
<protein>
    <recommendedName>
        <fullName evidence="1">N-acetyltransferase domain-containing protein</fullName>
    </recommendedName>
</protein>
<dbReference type="Pfam" id="PF13508">
    <property type="entry name" value="Acetyltransf_7"/>
    <property type="match status" value="1"/>
</dbReference>
<sequence length="192" mass="19974">MIVYDTEAAADAVAREGLLDRVMGQARFTKTSARFRDGRRPAAGLSLVARDGDAIVGTVRLWHAAVFGQADARPVLLLGPLAVDPSRRDRGIGAALMRLAIGRAAEAGHAAGILVGDPAYYERFGFSAAATGAMRLPGPYEPHRLLALELQPGALAGAAGLVLPTGAPAERLETVEAVFGTAPVVDRLRKAG</sequence>
<evidence type="ECO:0000313" key="3">
    <source>
        <dbReference type="Proteomes" id="UP000048984"/>
    </source>
</evidence>
<accession>A0A0P6VQU7</accession>
<reference evidence="2 3" key="1">
    <citation type="submission" date="2015-09" db="EMBL/GenBank/DDBJ databases">
        <authorList>
            <person name="Jackson K.R."/>
            <person name="Lunt B.L."/>
            <person name="Fisher J.N.B."/>
            <person name="Gardner A.V."/>
            <person name="Bailey M.E."/>
            <person name="Deus L.M."/>
            <person name="Earl A.S."/>
            <person name="Gibby P.D."/>
            <person name="Hartmann K.A."/>
            <person name="Liu J.E."/>
            <person name="Manci A.M."/>
            <person name="Nielsen D.A."/>
            <person name="Solomon M.B."/>
            <person name="Breakwell D.P."/>
            <person name="Burnett S.H."/>
            <person name="Grose J.H."/>
        </authorList>
    </citation>
    <scope>NUCLEOTIDE SEQUENCE [LARGE SCALE GENOMIC DNA]</scope>
    <source>
        <strain evidence="2 3">16</strain>
    </source>
</reference>
<comment type="caution">
    <text evidence="2">The sequence shown here is derived from an EMBL/GenBank/DDBJ whole genome shotgun (WGS) entry which is preliminary data.</text>
</comment>
<dbReference type="PROSITE" id="PS51186">
    <property type="entry name" value="GNAT"/>
    <property type="match status" value="1"/>
</dbReference>
<dbReference type="EMBL" id="LJYW01000001">
    <property type="protein sequence ID" value="KPL54197.1"/>
    <property type="molecule type" value="Genomic_DNA"/>
</dbReference>
<dbReference type="SUPFAM" id="SSF55729">
    <property type="entry name" value="Acyl-CoA N-acyltransferases (Nat)"/>
    <property type="match status" value="1"/>
</dbReference>
<dbReference type="InterPro" id="IPR000182">
    <property type="entry name" value="GNAT_dom"/>
</dbReference>
<dbReference type="Gene3D" id="3.40.630.30">
    <property type="match status" value="1"/>
</dbReference>
<proteinExistence type="predicted"/>
<dbReference type="AlphaFoldDB" id="A0A0P6VQU7"/>
<dbReference type="GO" id="GO:0016747">
    <property type="term" value="F:acyltransferase activity, transferring groups other than amino-acyl groups"/>
    <property type="evidence" value="ECO:0007669"/>
    <property type="project" value="InterPro"/>
</dbReference>
<keyword evidence="3" id="KW-1185">Reference proteome</keyword>
<dbReference type="InterPro" id="IPR016181">
    <property type="entry name" value="Acyl_CoA_acyltransferase"/>
</dbReference>
<organism evidence="2 3">
    <name type="scientific">Prosthecodimorpha hirschii</name>
    <dbReference type="NCBI Taxonomy" id="665126"/>
    <lineage>
        <taxon>Bacteria</taxon>
        <taxon>Pseudomonadati</taxon>
        <taxon>Pseudomonadota</taxon>
        <taxon>Alphaproteobacteria</taxon>
        <taxon>Hyphomicrobiales</taxon>
        <taxon>Ancalomicrobiaceae</taxon>
        <taxon>Prosthecodimorpha</taxon>
    </lineage>
</organism>
<evidence type="ECO:0000259" key="1">
    <source>
        <dbReference type="PROSITE" id="PS51186"/>
    </source>
</evidence>
<dbReference type="RefSeq" id="WP_054360365.1">
    <property type="nucleotide sequence ID" value="NZ_LJYW01000001.1"/>
</dbReference>
<feature type="domain" description="N-acetyltransferase" evidence="1">
    <location>
        <begin position="2"/>
        <end position="151"/>
    </location>
</feature>
<reference evidence="2 3" key="2">
    <citation type="submission" date="2015-10" db="EMBL/GenBank/DDBJ databases">
        <title>Draft Genome Sequence of Prosthecomicrobium hirschii ATCC 27832.</title>
        <authorList>
            <person name="Daniel J."/>
            <person name="Givan S.A."/>
            <person name="Brun Y.V."/>
            <person name="Brown P.J."/>
        </authorList>
    </citation>
    <scope>NUCLEOTIDE SEQUENCE [LARGE SCALE GENOMIC DNA]</scope>
    <source>
        <strain evidence="2 3">16</strain>
    </source>
</reference>
<evidence type="ECO:0000313" key="2">
    <source>
        <dbReference type="EMBL" id="KPL54197.1"/>
    </source>
</evidence>
<dbReference type="Proteomes" id="UP000048984">
    <property type="component" value="Unassembled WGS sequence"/>
</dbReference>
<name>A0A0P6VQU7_9HYPH</name>
<gene>
    <name evidence="2" type="ORF">ABB55_19890</name>
</gene>
<dbReference type="CDD" id="cd04301">
    <property type="entry name" value="NAT_SF"/>
    <property type="match status" value="1"/>
</dbReference>